<organism evidence="1 2">
    <name type="scientific">Tritrichomonas musculus</name>
    <dbReference type="NCBI Taxonomy" id="1915356"/>
    <lineage>
        <taxon>Eukaryota</taxon>
        <taxon>Metamonada</taxon>
        <taxon>Parabasalia</taxon>
        <taxon>Tritrichomonadida</taxon>
        <taxon>Tritrichomonadidae</taxon>
        <taxon>Tritrichomonas</taxon>
    </lineage>
</organism>
<accession>A0ABR2JP20</accession>
<protein>
    <submittedName>
        <fullName evidence="1">Uncharacterized protein</fullName>
    </submittedName>
</protein>
<evidence type="ECO:0000313" key="2">
    <source>
        <dbReference type="Proteomes" id="UP001470230"/>
    </source>
</evidence>
<keyword evidence="2" id="KW-1185">Reference proteome</keyword>
<comment type="caution">
    <text evidence="1">The sequence shown here is derived from an EMBL/GenBank/DDBJ whole genome shotgun (WGS) entry which is preliminary data.</text>
</comment>
<dbReference type="EMBL" id="JAPFFF010000010">
    <property type="protein sequence ID" value="KAK8880508.1"/>
    <property type="molecule type" value="Genomic_DNA"/>
</dbReference>
<name>A0ABR2JP20_9EUKA</name>
<gene>
    <name evidence="1" type="ORF">M9Y10_003186</name>
</gene>
<dbReference type="Proteomes" id="UP001470230">
    <property type="component" value="Unassembled WGS sequence"/>
</dbReference>
<evidence type="ECO:0000313" key="1">
    <source>
        <dbReference type="EMBL" id="KAK8880508.1"/>
    </source>
</evidence>
<sequence>MFILVPTSVTVQKITSGLIKAPELRPFSSSNLTYDDLSKHEEFHEFIVNHASNLKHLKMCSKSTLRVLKLKEREYGLHLWKNRDKISAKIQLNHLLSTGSIVIDCSKQLLNRNEYQVNQLVSYCYSIFYGYMRSKTTDSLNAYFDLFQSLISQEMLERSKVDLISGFKENINT</sequence>
<proteinExistence type="predicted"/>
<reference evidence="1 2" key="1">
    <citation type="submission" date="2024-04" db="EMBL/GenBank/DDBJ databases">
        <title>Tritrichomonas musculus Genome.</title>
        <authorList>
            <person name="Alves-Ferreira E."/>
            <person name="Grigg M."/>
            <person name="Lorenzi H."/>
            <person name="Galac M."/>
        </authorList>
    </citation>
    <scope>NUCLEOTIDE SEQUENCE [LARGE SCALE GENOMIC DNA]</scope>
    <source>
        <strain evidence="1 2">EAF2021</strain>
    </source>
</reference>